<dbReference type="SUPFAM" id="SSF52540">
    <property type="entry name" value="P-loop containing nucleoside triphosphate hydrolases"/>
    <property type="match status" value="1"/>
</dbReference>
<evidence type="ECO:0000256" key="9">
    <source>
        <dbReference type="ARBA" id="ARBA00023235"/>
    </source>
</evidence>
<gene>
    <name evidence="13" type="ORF">Fcan01_06183</name>
</gene>
<keyword evidence="4" id="KW-0378">Hydrolase</keyword>
<keyword evidence="8" id="KW-0411">Iron-sulfur</keyword>
<dbReference type="GO" id="GO:0003678">
    <property type="term" value="F:DNA helicase activity"/>
    <property type="evidence" value="ECO:0007669"/>
    <property type="project" value="InterPro"/>
</dbReference>
<dbReference type="SMART" id="SM00488">
    <property type="entry name" value="DEXDc2"/>
    <property type="match status" value="1"/>
</dbReference>
<reference evidence="13 14" key="1">
    <citation type="submission" date="2015-12" db="EMBL/GenBank/DDBJ databases">
        <title>The genome of Folsomia candida.</title>
        <authorList>
            <person name="Faddeeva A."/>
            <person name="Derks M.F."/>
            <person name="Anvar Y."/>
            <person name="Smit S."/>
            <person name="Van Straalen N."/>
            <person name="Roelofs D."/>
        </authorList>
    </citation>
    <scope>NUCLEOTIDE SEQUENCE [LARGE SCALE GENOMIC DNA]</scope>
    <source>
        <strain evidence="13 14">VU population</strain>
        <tissue evidence="13">Whole body</tissue>
    </source>
</reference>
<comment type="caution">
    <text evidence="13">The sequence shown here is derived from an EMBL/GenBank/DDBJ whole genome shotgun (WGS) entry which is preliminary data.</text>
</comment>
<comment type="subcellular location">
    <subcellularLocation>
        <location evidence="1">Nucleus</location>
    </subcellularLocation>
</comment>
<keyword evidence="7" id="KW-0408">Iron</keyword>
<dbReference type="GO" id="GO:0006289">
    <property type="term" value="P:nucleotide-excision repair"/>
    <property type="evidence" value="ECO:0007669"/>
    <property type="project" value="TreeGrafter"/>
</dbReference>
<dbReference type="InterPro" id="IPR013020">
    <property type="entry name" value="Rad3/Chl1-like"/>
</dbReference>
<dbReference type="SMART" id="SM00487">
    <property type="entry name" value="DEXDc"/>
    <property type="match status" value="1"/>
</dbReference>
<name>A0A226ESQ4_FOLCA</name>
<dbReference type="GO" id="GO:0005524">
    <property type="term" value="F:ATP binding"/>
    <property type="evidence" value="ECO:0007669"/>
    <property type="project" value="UniProtKB-KW"/>
</dbReference>
<dbReference type="Gene3D" id="3.40.50.300">
    <property type="entry name" value="P-loop containing nucleotide triphosphate hydrolases"/>
    <property type="match status" value="3"/>
</dbReference>
<evidence type="ECO:0000256" key="1">
    <source>
        <dbReference type="ARBA" id="ARBA00004123"/>
    </source>
</evidence>
<accession>A0A226ESQ4</accession>
<dbReference type="OMA" id="RACINER"/>
<evidence type="ECO:0000313" key="13">
    <source>
        <dbReference type="EMBL" id="OXA60104.1"/>
    </source>
</evidence>
<dbReference type="InterPro" id="IPR014013">
    <property type="entry name" value="Helic_SF1/SF2_ATP-bd_DinG/Rad3"/>
</dbReference>
<evidence type="ECO:0000256" key="6">
    <source>
        <dbReference type="ARBA" id="ARBA00022840"/>
    </source>
</evidence>
<keyword evidence="9" id="KW-0413">Isomerase</keyword>
<sequence length="1078" mass="122402">MTSPRKEGGGDGVTTTTMGFNSFDDDDDDDWDKVYAHLNHDAAVVLPQREVYSDTICRVKVNFPYKPYKSQKQLMTKVIEGAHKGQNCLLESPTGTGKTAALLCALLGWQMHCKENNFTNMNKFAPLAAITADKCICGFIPDPNKLMSKPTIKSFKSQGKTKFQLVAKFSNLDDDFDTHSQVVNNTNDGSSPSKIVKMDSSQLEIRKRDKDLLCRHCIMSNFAKPHVPKIFYTTRTHSQVQQVVEQLKATSYRNTKMTILASRKIGCLNAEVIEQTKYMESFFKHNKTRPSTNNPTPKVSCDSTSCCEGRNSQSSSSEVLENDPRHLMDESCRALRKNYFYNLKMEKEKGEPLSEKERKPVCNLFRQKDELKYRFGELFYSGAWDIEDLKVAGRHECTGCPYYASQALYECAEIVFCPYNYVISPDIRRALDIDLTGNIVVFDEAHNLEDICRAEASLSLVTLNRLDGTIRLQIDTALQQVVECPKKVSAEHFSLLLTRLSTWMRNAAPKIPPRNIYSNTTPLPEFVAFKDDRMLKCLEEIGFGREQMEEHYYHAHVLTDEDDDDQEDSLKSSSSLSQENTQVVKFEIKSAVTRFIVKLLSTLHFLYEDDNYQHYNIVLVNNGANESKGDGQRTRQYNISMEILCLSPAIVFKAIRDQCHSIIVTSGTLSPLESFSVELKTPFNQQLVAHHVVQQYQTFCSSVNFGVNKQFALNKKGQSDETTQDDLGDTILQIVKTVPYGVLVFLPSYTFMDTLKERWSTYPVNSPTMKQLEYFKHIFYEERADKDIFEADMQRYKHLIDHPIQTSSQRGCILFAIFRGKVSEGINFTDNQARAVITIGIPFANLGAHTVACKMEYNDGRKRQAKLATTLLHNNEFNAKPVDLLTGREWYNVQAFRAMNQAFGRCIRHKGDWGAIILLDSRISFNKEKLSGWVKDALEIHNNFHGMQNKLVQFIQDRINNVIPDSSHHLDDNTIDIHECIDNHAQLTQVCTSLCLAKPKTTNILSVNLSSCSYSTHEQDNLDSSSYSLDEADCIEIPSIHDLPTQVISMQETEIMSSDDASYHSTSTSSIDMIEGTP</sequence>
<dbReference type="PROSITE" id="PS50890">
    <property type="entry name" value="PUA"/>
    <property type="match status" value="1"/>
</dbReference>
<dbReference type="InterPro" id="IPR045028">
    <property type="entry name" value="DinG/Rad3-like"/>
</dbReference>
<dbReference type="AlphaFoldDB" id="A0A226ESQ4"/>
<dbReference type="InterPro" id="IPR010614">
    <property type="entry name" value="RAD3-like_helicase_DEAD"/>
</dbReference>
<dbReference type="Proteomes" id="UP000198287">
    <property type="component" value="Unassembled WGS sequence"/>
</dbReference>
<feature type="region of interest" description="Disordered" evidence="11">
    <location>
        <begin position="1"/>
        <end position="21"/>
    </location>
</feature>
<dbReference type="Pfam" id="PF06733">
    <property type="entry name" value="DEAD_2"/>
    <property type="match status" value="2"/>
</dbReference>
<keyword evidence="14" id="KW-1185">Reference proteome</keyword>
<dbReference type="PANTHER" id="PTHR11472">
    <property type="entry name" value="DNA REPAIR DEAD HELICASE RAD3/XP-D SUBFAMILY MEMBER"/>
    <property type="match status" value="1"/>
</dbReference>
<feature type="domain" description="Helicase ATP-binding" evidence="12">
    <location>
        <begin position="57"/>
        <end position="495"/>
    </location>
</feature>
<evidence type="ECO:0000313" key="14">
    <source>
        <dbReference type="Proteomes" id="UP000198287"/>
    </source>
</evidence>
<evidence type="ECO:0000259" key="12">
    <source>
        <dbReference type="PROSITE" id="PS51193"/>
    </source>
</evidence>
<dbReference type="PROSITE" id="PS51193">
    <property type="entry name" value="HELICASE_ATP_BIND_2"/>
    <property type="match status" value="1"/>
</dbReference>
<evidence type="ECO:0000256" key="2">
    <source>
        <dbReference type="ARBA" id="ARBA00022723"/>
    </source>
</evidence>
<dbReference type="GO" id="GO:0051536">
    <property type="term" value="F:iron-sulfur cluster binding"/>
    <property type="evidence" value="ECO:0007669"/>
    <property type="project" value="UniProtKB-KW"/>
</dbReference>
<evidence type="ECO:0000256" key="3">
    <source>
        <dbReference type="ARBA" id="ARBA00022741"/>
    </source>
</evidence>
<feature type="region of interest" description="Disordered" evidence="11">
    <location>
        <begin position="1057"/>
        <end position="1078"/>
    </location>
</feature>
<dbReference type="PANTHER" id="PTHR11472:SF47">
    <property type="entry name" value="FANCONI ANEMIA GROUP J PROTEIN"/>
    <property type="match status" value="1"/>
</dbReference>
<dbReference type="OrthoDB" id="19182at2759"/>
<dbReference type="InterPro" id="IPR014001">
    <property type="entry name" value="Helicase_ATP-bd"/>
</dbReference>
<dbReference type="NCBIfam" id="TIGR00604">
    <property type="entry name" value="rad3"/>
    <property type="match status" value="1"/>
</dbReference>
<keyword evidence="3" id="KW-0547">Nucleotide-binding</keyword>
<dbReference type="GO" id="GO:0046872">
    <property type="term" value="F:metal ion binding"/>
    <property type="evidence" value="ECO:0007669"/>
    <property type="project" value="UniProtKB-KW"/>
</dbReference>
<keyword evidence="5" id="KW-0347">Helicase</keyword>
<proteinExistence type="predicted"/>
<dbReference type="STRING" id="158441.A0A226ESQ4"/>
<evidence type="ECO:0000256" key="4">
    <source>
        <dbReference type="ARBA" id="ARBA00022801"/>
    </source>
</evidence>
<dbReference type="EMBL" id="LNIX01000002">
    <property type="protein sequence ID" value="OXA60104.1"/>
    <property type="molecule type" value="Genomic_DNA"/>
</dbReference>
<dbReference type="Pfam" id="PF13307">
    <property type="entry name" value="Helicase_C_2"/>
    <property type="match status" value="1"/>
</dbReference>
<feature type="compositionally biased region" description="Polar residues" evidence="11">
    <location>
        <begin position="1057"/>
        <end position="1071"/>
    </location>
</feature>
<protein>
    <submittedName>
        <fullName evidence="13">Fanconi anemia group J protein</fullName>
    </submittedName>
</protein>
<evidence type="ECO:0000256" key="11">
    <source>
        <dbReference type="SAM" id="MobiDB-lite"/>
    </source>
</evidence>
<evidence type="ECO:0000256" key="5">
    <source>
        <dbReference type="ARBA" id="ARBA00022806"/>
    </source>
</evidence>
<dbReference type="SMART" id="SM00491">
    <property type="entry name" value="HELICc2"/>
    <property type="match status" value="1"/>
</dbReference>
<dbReference type="InterPro" id="IPR006555">
    <property type="entry name" value="ATP-dep_Helicase_C"/>
</dbReference>
<dbReference type="GO" id="GO:0016818">
    <property type="term" value="F:hydrolase activity, acting on acid anhydrides, in phosphorus-containing anhydrides"/>
    <property type="evidence" value="ECO:0007669"/>
    <property type="project" value="InterPro"/>
</dbReference>
<keyword evidence="6" id="KW-0067">ATP-binding</keyword>
<keyword evidence="10" id="KW-0539">Nucleus</keyword>
<dbReference type="GO" id="GO:1990918">
    <property type="term" value="P:double-strand break repair involved in meiotic recombination"/>
    <property type="evidence" value="ECO:0007669"/>
    <property type="project" value="TreeGrafter"/>
</dbReference>
<dbReference type="InterPro" id="IPR006554">
    <property type="entry name" value="Helicase-like_DEXD_c2"/>
</dbReference>
<dbReference type="GO" id="GO:0003677">
    <property type="term" value="F:DNA binding"/>
    <property type="evidence" value="ECO:0007669"/>
    <property type="project" value="InterPro"/>
</dbReference>
<organism evidence="13 14">
    <name type="scientific">Folsomia candida</name>
    <name type="common">Springtail</name>
    <dbReference type="NCBI Taxonomy" id="158441"/>
    <lineage>
        <taxon>Eukaryota</taxon>
        <taxon>Metazoa</taxon>
        <taxon>Ecdysozoa</taxon>
        <taxon>Arthropoda</taxon>
        <taxon>Hexapoda</taxon>
        <taxon>Collembola</taxon>
        <taxon>Entomobryomorpha</taxon>
        <taxon>Isotomoidea</taxon>
        <taxon>Isotomidae</taxon>
        <taxon>Proisotominae</taxon>
        <taxon>Folsomia</taxon>
    </lineage>
</organism>
<dbReference type="InterPro" id="IPR027417">
    <property type="entry name" value="P-loop_NTPase"/>
</dbReference>
<evidence type="ECO:0000256" key="8">
    <source>
        <dbReference type="ARBA" id="ARBA00023014"/>
    </source>
</evidence>
<dbReference type="GO" id="GO:0005634">
    <property type="term" value="C:nucleus"/>
    <property type="evidence" value="ECO:0007669"/>
    <property type="project" value="UniProtKB-SubCell"/>
</dbReference>
<evidence type="ECO:0000256" key="7">
    <source>
        <dbReference type="ARBA" id="ARBA00023004"/>
    </source>
</evidence>
<keyword evidence="2" id="KW-0479">Metal-binding</keyword>
<evidence type="ECO:0000256" key="10">
    <source>
        <dbReference type="ARBA" id="ARBA00023242"/>
    </source>
</evidence>